<sequence length="154" mass="17822">MNSFLIRANNPTVAICSSQRLTKTSLIHLRRDRTKYPHPIIYYLPLLIFIRAQFHIEDYPDNASPNLTFKQQRFVEKYQMDGNGSQAILRAGYKTKHPAEITYGFLRHPKVQHSLQSAQNARRRQLQIRAVTADLKEKALKVSAYQTVLKALTI</sequence>
<dbReference type="Pfam" id="PF03592">
    <property type="entry name" value="Terminase_2"/>
    <property type="match status" value="1"/>
</dbReference>
<protein>
    <recommendedName>
        <fullName evidence="2">Terminase small subunit</fullName>
    </recommendedName>
</protein>
<organism evidence="1">
    <name type="scientific">uncultured delta proteobacterium HF0070_07E19</name>
    <dbReference type="NCBI Taxonomy" id="710823"/>
    <lineage>
        <taxon>Bacteria</taxon>
        <taxon>Deltaproteobacteria</taxon>
        <taxon>environmental samples</taxon>
    </lineage>
</organism>
<dbReference type="Gene3D" id="1.10.10.1400">
    <property type="entry name" value="Terminase, small subunit, N-terminal DNA-binding domain, HTH motif"/>
    <property type="match status" value="1"/>
</dbReference>
<evidence type="ECO:0008006" key="2">
    <source>
        <dbReference type="Google" id="ProtNLM"/>
    </source>
</evidence>
<proteinExistence type="predicted"/>
<dbReference type="InterPro" id="IPR005335">
    <property type="entry name" value="Terminase_ssu"/>
</dbReference>
<dbReference type="EMBL" id="GU474908">
    <property type="protein sequence ID" value="ADI19046.1"/>
    <property type="molecule type" value="Genomic_DNA"/>
</dbReference>
<dbReference type="AlphaFoldDB" id="E0XXA5"/>
<reference evidence="1" key="1">
    <citation type="journal article" date="2011" name="Environ. Microbiol.">
        <title>Time-series analyses of Monterey Bay coastal microbial picoplankton using a 'genome proxy' microarray.</title>
        <authorList>
            <person name="Rich V.I."/>
            <person name="Pham V.D."/>
            <person name="Eppley J."/>
            <person name="Shi Y."/>
            <person name="DeLong E.F."/>
        </authorList>
    </citation>
    <scope>NUCLEOTIDE SEQUENCE</scope>
</reference>
<name>E0XXA5_9DELT</name>
<evidence type="ECO:0000313" key="1">
    <source>
        <dbReference type="EMBL" id="ADI19046.1"/>
    </source>
</evidence>
<accession>E0XXA5</accession>
<dbReference type="InterPro" id="IPR038713">
    <property type="entry name" value="Terminase_Gp1_N_sf"/>
</dbReference>
<dbReference type="GO" id="GO:0051276">
    <property type="term" value="P:chromosome organization"/>
    <property type="evidence" value="ECO:0007669"/>
    <property type="project" value="InterPro"/>
</dbReference>